<feature type="binding site" evidence="8">
    <location>
        <position position="218"/>
    </location>
    <ligand>
        <name>L-glutamine</name>
        <dbReference type="ChEBI" id="CHEBI:58359"/>
    </ligand>
</feature>
<dbReference type="RefSeq" id="WP_209700379.1">
    <property type="nucleotide sequence ID" value="NZ_JAGGLM010000001.1"/>
</dbReference>
<dbReference type="NCBIfam" id="TIGR01368">
    <property type="entry name" value="CPSaseIIsmall"/>
    <property type="match status" value="1"/>
</dbReference>
<keyword evidence="3 8" id="KW-0436">Ligase</keyword>
<evidence type="ECO:0000256" key="8">
    <source>
        <dbReference type="HAMAP-Rule" id="MF_01209"/>
    </source>
</evidence>
<dbReference type="InterPro" id="IPR017926">
    <property type="entry name" value="GATASE"/>
</dbReference>
<dbReference type="PRINTS" id="PR00097">
    <property type="entry name" value="ANTSNTHASEII"/>
</dbReference>
<feature type="active site" description="Nucleophile" evidence="8">
    <location>
        <position position="245"/>
    </location>
</feature>
<evidence type="ECO:0000256" key="6">
    <source>
        <dbReference type="ARBA" id="ARBA00022962"/>
    </source>
</evidence>
<comment type="function">
    <text evidence="8">Small subunit of the glutamine-dependent carbamoyl phosphate synthetase (CPSase). CPSase catalyzes the formation of carbamoyl phosphate from the ammonia moiety of glutamine, carbonate, and phosphate donated by ATP, constituting the first step of 2 biosynthetic pathways, one leading to arginine and/or urea and the other to pyrimidine nucleotides. The small subunit (glutamine amidotransferase) binds and cleaves glutamine to supply the large subunit with the substrate ammonia.</text>
</comment>
<reference evidence="10 11" key="1">
    <citation type="submission" date="2021-03" db="EMBL/GenBank/DDBJ databases">
        <title>Genomic Encyclopedia of Type Strains, Phase IV (KMG-IV): sequencing the most valuable type-strain genomes for metagenomic binning, comparative biology and taxonomic classification.</title>
        <authorList>
            <person name="Goeker M."/>
        </authorList>
    </citation>
    <scope>NUCLEOTIDE SEQUENCE [LARGE SCALE GENOMIC DNA]</scope>
    <source>
        <strain evidence="10 11">DSM 28783</strain>
    </source>
</reference>
<evidence type="ECO:0000256" key="2">
    <source>
        <dbReference type="ARBA" id="ARBA00007800"/>
    </source>
</evidence>
<dbReference type="InterPro" id="IPR029062">
    <property type="entry name" value="Class_I_gatase-like"/>
</dbReference>
<evidence type="ECO:0000259" key="9">
    <source>
        <dbReference type="SMART" id="SM01097"/>
    </source>
</evidence>
<comment type="pathway">
    <text evidence="8">Pyrimidine metabolism; UMP biosynthesis via de novo pathway; (S)-dihydroorotate from bicarbonate: step 1/3.</text>
</comment>
<feature type="binding site" evidence="8">
    <location>
        <position position="290"/>
    </location>
    <ligand>
        <name>L-glutamine</name>
        <dbReference type="ChEBI" id="CHEBI:58359"/>
    </ligand>
</feature>
<dbReference type="PANTHER" id="PTHR43418">
    <property type="entry name" value="MULTIFUNCTIONAL TRYPTOPHAN BIOSYNTHESIS PROTEIN-RELATED"/>
    <property type="match status" value="1"/>
</dbReference>
<keyword evidence="11" id="KW-1185">Reference proteome</keyword>
<evidence type="ECO:0000256" key="3">
    <source>
        <dbReference type="ARBA" id="ARBA00022598"/>
    </source>
</evidence>
<keyword evidence="8" id="KW-0055">Arginine biosynthesis</keyword>
<dbReference type="NCBIfam" id="NF009475">
    <property type="entry name" value="PRK12838.1"/>
    <property type="match status" value="1"/>
</dbReference>
<dbReference type="InterPro" id="IPR006274">
    <property type="entry name" value="CarbamoylP_synth_ssu"/>
</dbReference>
<comment type="caution">
    <text evidence="10">The sequence shown here is derived from an EMBL/GenBank/DDBJ whole genome shotgun (WGS) entry which is preliminary data.</text>
</comment>
<dbReference type="EC" id="6.3.5.5" evidence="8"/>
<dbReference type="SUPFAM" id="SSF52021">
    <property type="entry name" value="Carbamoyl phosphate synthetase, small subunit N-terminal domain"/>
    <property type="match status" value="1"/>
</dbReference>
<keyword evidence="6 8" id="KW-0315">Glutamine amidotransferase</keyword>
<dbReference type="PANTHER" id="PTHR43418:SF7">
    <property type="entry name" value="CARBAMOYL-PHOSPHATE SYNTHASE SMALL CHAIN"/>
    <property type="match status" value="1"/>
</dbReference>
<dbReference type="InterPro" id="IPR036480">
    <property type="entry name" value="CarbP_synth_ssu_N_sf"/>
</dbReference>
<proteinExistence type="inferred from homology"/>
<evidence type="ECO:0000256" key="7">
    <source>
        <dbReference type="ARBA" id="ARBA00048816"/>
    </source>
</evidence>
<feature type="binding site" evidence="8">
    <location>
        <position position="249"/>
    </location>
    <ligand>
        <name>L-glutamine</name>
        <dbReference type="ChEBI" id="CHEBI:58359"/>
    </ligand>
</feature>
<dbReference type="InterPro" id="IPR002474">
    <property type="entry name" value="CarbamoylP_synth_ssu_N"/>
</dbReference>
<dbReference type="SMART" id="SM01097">
    <property type="entry name" value="CPSase_sm_chain"/>
    <property type="match status" value="1"/>
</dbReference>
<feature type="domain" description="Carbamoyl-phosphate synthase small subunit N-terminal" evidence="9">
    <location>
        <begin position="1"/>
        <end position="131"/>
    </location>
</feature>
<feature type="region of interest" description="CPSase" evidence="8">
    <location>
        <begin position="1"/>
        <end position="169"/>
    </location>
</feature>
<feature type="binding site" evidence="8">
    <location>
        <position position="220"/>
    </location>
    <ligand>
        <name>L-glutamine</name>
        <dbReference type="ChEBI" id="CHEBI:58359"/>
    </ligand>
</feature>
<comment type="pathway">
    <text evidence="1 8">Amino-acid biosynthesis; L-arginine biosynthesis; carbamoyl phosphate from bicarbonate: step 1/1.</text>
</comment>
<keyword evidence="4 8" id="KW-0547">Nucleotide-binding</keyword>
<feature type="binding site" evidence="8">
    <location>
        <position position="45"/>
    </location>
    <ligand>
        <name>L-glutamine</name>
        <dbReference type="ChEBI" id="CHEBI:58359"/>
    </ligand>
</feature>
<dbReference type="CDD" id="cd01744">
    <property type="entry name" value="GATase1_CPSase"/>
    <property type="match status" value="1"/>
</dbReference>
<dbReference type="InterPro" id="IPR035686">
    <property type="entry name" value="CPSase_GATase1"/>
</dbReference>
<comment type="catalytic activity">
    <reaction evidence="8">
        <text>L-glutamine + H2O = L-glutamate + NH4(+)</text>
        <dbReference type="Rhea" id="RHEA:15889"/>
        <dbReference type="ChEBI" id="CHEBI:15377"/>
        <dbReference type="ChEBI" id="CHEBI:28938"/>
        <dbReference type="ChEBI" id="CHEBI:29985"/>
        <dbReference type="ChEBI" id="CHEBI:58359"/>
    </reaction>
</comment>
<dbReference type="SUPFAM" id="SSF52317">
    <property type="entry name" value="Class I glutamine amidotransferase-like"/>
    <property type="match status" value="1"/>
</dbReference>
<name>A0ABS4KN02_9CLOT</name>
<evidence type="ECO:0000256" key="1">
    <source>
        <dbReference type="ARBA" id="ARBA00005077"/>
    </source>
</evidence>
<gene>
    <name evidence="8" type="primary">carA</name>
    <name evidence="10" type="ORF">J2Z42_000077</name>
</gene>
<comment type="catalytic activity">
    <reaction evidence="7 8">
        <text>hydrogencarbonate + L-glutamine + 2 ATP + H2O = carbamoyl phosphate + L-glutamate + 2 ADP + phosphate + 2 H(+)</text>
        <dbReference type="Rhea" id="RHEA:18633"/>
        <dbReference type="ChEBI" id="CHEBI:15377"/>
        <dbReference type="ChEBI" id="CHEBI:15378"/>
        <dbReference type="ChEBI" id="CHEBI:17544"/>
        <dbReference type="ChEBI" id="CHEBI:29985"/>
        <dbReference type="ChEBI" id="CHEBI:30616"/>
        <dbReference type="ChEBI" id="CHEBI:43474"/>
        <dbReference type="ChEBI" id="CHEBI:58228"/>
        <dbReference type="ChEBI" id="CHEBI:58359"/>
        <dbReference type="ChEBI" id="CHEBI:456216"/>
        <dbReference type="EC" id="6.3.5.5"/>
    </reaction>
</comment>
<dbReference type="Pfam" id="PF00117">
    <property type="entry name" value="GATase"/>
    <property type="match status" value="1"/>
</dbReference>
<dbReference type="PRINTS" id="PR00099">
    <property type="entry name" value="CPSGATASE"/>
</dbReference>
<feature type="active site" evidence="8">
    <location>
        <position position="329"/>
    </location>
</feature>
<comment type="subunit">
    <text evidence="8">Composed of two chains; the small (or glutamine) chain promotes the hydrolysis of glutamine to ammonia, which is used by the large (or ammonia) chain to synthesize carbamoyl phosphate. Tetramer of heterodimers (alpha,beta)4.</text>
</comment>
<dbReference type="PRINTS" id="PR00096">
    <property type="entry name" value="GATASE"/>
</dbReference>
<feature type="binding site" evidence="8">
    <location>
        <position position="289"/>
    </location>
    <ligand>
        <name>L-glutamine</name>
        <dbReference type="ChEBI" id="CHEBI:58359"/>
    </ligand>
</feature>
<evidence type="ECO:0000256" key="5">
    <source>
        <dbReference type="ARBA" id="ARBA00022840"/>
    </source>
</evidence>
<dbReference type="GO" id="GO:0004088">
    <property type="term" value="F:carbamoyl-phosphate synthase (glutamine-hydrolyzing) activity"/>
    <property type="evidence" value="ECO:0007669"/>
    <property type="project" value="UniProtKB-EC"/>
</dbReference>
<keyword evidence="8" id="KW-0028">Amino-acid biosynthesis</keyword>
<protein>
    <recommendedName>
        <fullName evidence="8">Carbamoyl phosphate synthase small chain</fullName>
        <ecNumber evidence="8">6.3.5.5</ecNumber>
    </recommendedName>
    <alternativeName>
        <fullName evidence="8">Carbamoyl phosphate synthetase glutamine chain</fullName>
    </alternativeName>
</protein>
<dbReference type="Gene3D" id="3.50.30.20">
    <property type="entry name" value="Carbamoyl-phosphate synthase small subunit, N-terminal domain"/>
    <property type="match status" value="1"/>
</dbReference>
<evidence type="ECO:0000256" key="4">
    <source>
        <dbReference type="ARBA" id="ARBA00022741"/>
    </source>
</evidence>
<dbReference type="InterPro" id="IPR050472">
    <property type="entry name" value="Anth_synth/Amidotransfase"/>
</dbReference>
<accession>A0ABS4KN02</accession>
<keyword evidence="8" id="KW-0665">Pyrimidine biosynthesis</keyword>
<sequence>MKAKLILENGIIFQGEAFGYLEDTIGEVVFNTGMTGYEEILTDPSYYGQIVTMTYPLIGNYGINLEDMESQCPKVKGFIVRENCNKSSNFRSELELEDYLKLNKIMGLSGIDTRALTKILRNKGTMKGIITVKDVDFDNVKDEIGDFSNKNAVREVTTKENYSIDGEGKHVAVIDFGIKNDIIKNLTDRKCKVTVFREDVKAEEVLKVNPDLIFLSNGPGDPCDLGSEIENIKKLIGRKPIVGICLGHQLLALALGGSTAKLKFGHRGCNHPVKDLKHNRVHITSQNHGYYVNKLPEGMETTHISLNDGTIEGMRHKELPIFSIQFHPEACPGPADNNYIFDEFLKYAL</sequence>
<evidence type="ECO:0000313" key="11">
    <source>
        <dbReference type="Proteomes" id="UP001519307"/>
    </source>
</evidence>
<dbReference type="Gene3D" id="3.40.50.880">
    <property type="match status" value="1"/>
</dbReference>
<dbReference type="EMBL" id="JAGGLM010000001">
    <property type="protein sequence ID" value="MBP2031412.1"/>
    <property type="molecule type" value="Genomic_DNA"/>
</dbReference>
<dbReference type="Pfam" id="PF00988">
    <property type="entry name" value="CPSase_sm_chain"/>
    <property type="match status" value="1"/>
</dbReference>
<feature type="active site" evidence="8">
    <location>
        <position position="327"/>
    </location>
</feature>
<dbReference type="HAMAP" id="MF_01209">
    <property type="entry name" value="CPSase_S_chain"/>
    <property type="match status" value="1"/>
</dbReference>
<feature type="binding site" evidence="8">
    <location>
        <position position="287"/>
    </location>
    <ligand>
        <name>L-glutamine</name>
        <dbReference type="ChEBI" id="CHEBI:58359"/>
    </ligand>
</feature>
<organism evidence="10 11">
    <name type="scientific">Clostridium algifaecis</name>
    <dbReference type="NCBI Taxonomy" id="1472040"/>
    <lineage>
        <taxon>Bacteria</taxon>
        <taxon>Bacillati</taxon>
        <taxon>Bacillota</taxon>
        <taxon>Clostridia</taxon>
        <taxon>Eubacteriales</taxon>
        <taxon>Clostridiaceae</taxon>
        <taxon>Clostridium</taxon>
    </lineage>
</organism>
<dbReference type="PROSITE" id="PS51273">
    <property type="entry name" value="GATASE_TYPE_1"/>
    <property type="match status" value="1"/>
</dbReference>
<keyword evidence="5 8" id="KW-0067">ATP-binding</keyword>
<evidence type="ECO:0000313" key="10">
    <source>
        <dbReference type="EMBL" id="MBP2031412.1"/>
    </source>
</evidence>
<dbReference type="Proteomes" id="UP001519307">
    <property type="component" value="Unassembled WGS sequence"/>
</dbReference>
<comment type="similarity">
    <text evidence="2 8">Belongs to the CarA family.</text>
</comment>
<feature type="binding site" evidence="8">
    <location>
        <position position="246"/>
    </location>
    <ligand>
        <name>L-glutamine</name>
        <dbReference type="ChEBI" id="CHEBI:58359"/>
    </ligand>
</feature>